<reference evidence="1" key="2">
    <citation type="journal article" date="2015" name="Fish Shellfish Immunol.">
        <title>Early steps in the European eel (Anguilla anguilla)-Vibrio vulnificus interaction in the gills: Role of the RtxA13 toxin.</title>
        <authorList>
            <person name="Callol A."/>
            <person name="Pajuelo D."/>
            <person name="Ebbesson L."/>
            <person name="Teles M."/>
            <person name="MacKenzie S."/>
            <person name="Amaro C."/>
        </authorList>
    </citation>
    <scope>NUCLEOTIDE SEQUENCE</scope>
</reference>
<dbReference type="EMBL" id="GBXM01047604">
    <property type="protein sequence ID" value="JAH60973.1"/>
    <property type="molecule type" value="Transcribed_RNA"/>
</dbReference>
<accession>A0A0E9U7P4</accession>
<protein>
    <submittedName>
        <fullName evidence="1">Uncharacterized protein</fullName>
    </submittedName>
</protein>
<dbReference type="EMBL" id="GBXM01098822">
    <property type="protein sequence ID" value="JAH09755.1"/>
    <property type="molecule type" value="Transcribed_RNA"/>
</dbReference>
<organism evidence="1">
    <name type="scientific">Anguilla anguilla</name>
    <name type="common">European freshwater eel</name>
    <name type="synonym">Muraena anguilla</name>
    <dbReference type="NCBI Taxonomy" id="7936"/>
    <lineage>
        <taxon>Eukaryota</taxon>
        <taxon>Metazoa</taxon>
        <taxon>Chordata</taxon>
        <taxon>Craniata</taxon>
        <taxon>Vertebrata</taxon>
        <taxon>Euteleostomi</taxon>
        <taxon>Actinopterygii</taxon>
        <taxon>Neopterygii</taxon>
        <taxon>Teleostei</taxon>
        <taxon>Anguilliformes</taxon>
        <taxon>Anguillidae</taxon>
        <taxon>Anguilla</taxon>
    </lineage>
</organism>
<dbReference type="AlphaFoldDB" id="A0A0E9U7P4"/>
<sequence length="18" mass="1974">MIVHGGNLKIVTMTAHDH</sequence>
<reference evidence="1" key="1">
    <citation type="submission" date="2014-11" db="EMBL/GenBank/DDBJ databases">
        <authorList>
            <person name="Amaro Gonzalez C."/>
        </authorList>
    </citation>
    <scope>NUCLEOTIDE SEQUENCE</scope>
</reference>
<evidence type="ECO:0000313" key="1">
    <source>
        <dbReference type="EMBL" id="JAH60973.1"/>
    </source>
</evidence>
<name>A0A0E9U7P4_ANGAN</name>
<proteinExistence type="predicted"/>
<dbReference type="EMBL" id="GBXM01085952">
    <property type="protein sequence ID" value="JAH22625.1"/>
    <property type="molecule type" value="Transcribed_RNA"/>
</dbReference>